<keyword evidence="3" id="KW-0677">Repeat</keyword>
<dbReference type="InterPro" id="IPR013087">
    <property type="entry name" value="Znf_C2H2_type"/>
</dbReference>
<dbReference type="GO" id="GO:0008270">
    <property type="term" value="F:zinc ion binding"/>
    <property type="evidence" value="ECO:0007669"/>
    <property type="project" value="UniProtKB-KW"/>
</dbReference>
<dbReference type="Gene3D" id="3.30.160.60">
    <property type="entry name" value="Classic Zinc Finger"/>
    <property type="match status" value="2"/>
</dbReference>
<evidence type="ECO:0000256" key="1">
    <source>
        <dbReference type="ARBA" id="ARBA00004123"/>
    </source>
</evidence>
<evidence type="ECO:0000259" key="10">
    <source>
        <dbReference type="PROSITE" id="PS50157"/>
    </source>
</evidence>
<gene>
    <name evidence="11" type="ORF">WBA_LOCUS7297</name>
</gene>
<dbReference type="InterPro" id="IPR036236">
    <property type="entry name" value="Znf_C2H2_sf"/>
</dbReference>
<name>A0A3P7DV37_WUCBA</name>
<keyword evidence="12" id="KW-1185">Reference proteome</keyword>
<evidence type="ECO:0000256" key="2">
    <source>
        <dbReference type="ARBA" id="ARBA00022723"/>
    </source>
</evidence>
<dbReference type="FunFam" id="3.30.160.60:FF:001729">
    <property type="entry name" value="Zinc finger protein 337"/>
    <property type="match status" value="1"/>
</dbReference>
<dbReference type="PANTHER" id="PTHR24399">
    <property type="entry name" value="ZINC FINGER AND BTB DOMAIN-CONTAINING"/>
    <property type="match status" value="1"/>
</dbReference>
<proteinExistence type="predicted"/>
<sequence>MCKARFNRRSTLWNHKRIHSDDKPFECNVCRMTFKWKNSLKCHKEMHQRKNEMTGIENDPLEKTLTYATAAKRRHLENHDIVNASSSSETGIDSIRLTTSSASGIGHLTGSGRRRNTKLSVHSRSIISTSADLIIGTTNITNSTNRNNNINTTTTTNNNNNNNNNNSSTNSNHSSLIGSNDAFIHAPLQAVRIIFKFQKMKKEKHFIS</sequence>
<feature type="region of interest" description="Disordered" evidence="9">
    <location>
        <begin position="139"/>
        <end position="173"/>
    </location>
</feature>
<accession>A0A3P7DV37</accession>
<dbReference type="OrthoDB" id="6077919at2759"/>
<evidence type="ECO:0000313" key="12">
    <source>
        <dbReference type="Proteomes" id="UP000270924"/>
    </source>
</evidence>
<feature type="compositionally biased region" description="Low complexity" evidence="9">
    <location>
        <begin position="139"/>
        <end position="172"/>
    </location>
</feature>
<dbReference type="PROSITE" id="PS00028">
    <property type="entry name" value="ZINC_FINGER_C2H2_1"/>
    <property type="match status" value="1"/>
</dbReference>
<evidence type="ECO:0000256" key="4">
    <source>
        <dbReference type="ARBA" id="ARBA00022833"/>
    </source>
</evidence>
<dbReference type="InParanoid" id="A0A3P7DV37"/>
<evidence type="ECO:0000256" key="5">
    <source>
        <dbReference type="ARBA" id="ARBA00023015"/>
    </source>
</evidence>
<evidence type="ECO:0000256" key="8">
    <source>
        <dbReference type="PROSITE-ProRule" id="PRU00042"/>
    </source>
</evidence>
<dbReference type="SMART" id="SM00355">
    <property type="entry name" value="ZnF_C2H2"/>
    <property type="match status" value="2"/>
</dbReference>
<keyword evidence="7" id="KW-0539">Nucleus</keyword>
<comment type="subcellular location">
    <subcellularLocation>
        <location evidence="1">Nucleus</location>
    </subcellularLocation>
</comment>
<evidence type="ECO:0000256" key="3">
    <source>
        <dbReference type="ARBA" id="ARBA00022737"/>
    </source>
</evidence>
<feature type="domain" description="C2H2-type" evidence="10">
    <location>
        <begin position="25"/>
        <end position="52"/>
    </location>
</feature>
<dbReference type="AlphaFoldDB" id="A0A3P7DV37"/>
<dbReference type="Proteomes" id="UP000270924">
    <property type="component" value="Unassembled WGS sequence"/>
</dbReference>
<evidence type="ECO:0000256" key="9">
    <source>
        <dbReference type="SAM" id="MobiDB-lite"/>
    </source>
</evidence>
<protein>
    <recommendedName>
        <fullName evidence="10">C2H2-type domain-containing protein</fullName>
    </recommendedName>
</protein>
<feature type="domain" description="C2H2-type" evidence="10">
    <location>
        <begin position="1"/>
        <end position="24"/>
    </location>
</feature>
<dbReference type="GO" id="GO:0001227">
    <property type="term" value="F:DNA-binding transcription repressor activity, RNA polymerase II-specific"/>
    <property type="evidence" value="ECO:0007669"/>
    <property type="project" value="TreeGrafter"/>
</dbReference>
<keyword evidence="4" id="KW-0862">Zinc</keyword>
<dbReference type="GO" id="GO:0000978">
    <property type="term" value="F:RNA polymerase II cis-regulatory region sequence-specific DNA binding"/>
    <property type="evidence" value="ECO:0007669"/>
    <property type="project" value="TreeGrafter"/>
</dbReference>
<dbReference type="PROSITE" id="PS50157">
    <property type="entry name" value="ZINC_FINGER_C2H2_2"/>
    <property type="match status" value="2"/>
</dbReference>
<keyword evidence="8" id="KW-0863">Zinc-finger</keyword>
<dbReference type="PANTHER" id="PTHR24399:SF70">
    <property type="entry name" value="C2H2-TYPE DOMAIN-CONTAINING PROTEIN"/>
    <property type="match status" value="1"/>
</dbReference>
<organism evidence="11 12">
    <name type="scientific">Wuchereria bancrofti</name>
    <dbReference type="NCBI Taxonomy" id="6293"/>
    <lineage>
        <taxon>Eukaryota</taxon>
        <taxon>Metazoa</taxon>
        <taxon>Ecdysozoa</taxon>
        <taxon>Nematoda</taxon>
        <taxon>Chromadorea</taxon>
        <taxon>Rhabditida</taxon>
        <taxon>Spirurina</taxon>
        <taxon>Spiruromorpha</taxon>
        <taxon>Filarioidea</taxon>
        <taxon>Onchocercidae</taxon>
        <taxon>Wuchereria</taxon>
    </lineage>
</organism>
<keyword evidence="6" id="KW-0804">Transcription</keyword>
<evidence type="ECO:0000313" key="11">
    <source>
        <dbReference type="EMBL" id="VDM13911.1"/>
    </source>
</evidence>
<reference evidence="11 12" key="1">
    <citation type="submission" date="2018-11" db="EMBL/GenBank/DDBJ databases">
        <authorList>
            <consortium name="Pathogen Informatics"/>
        </authorList>
    </citation>
    <scope>NUCLEOTIDE SEQUENCE [LARGE SCALE GENOMIC DNA]</scope>
</reference>
<keyword evidence="5" id="KW-0805">Transcription regulation</keyword>
<dbReference type="SUPFAM" id="SSF57667">
    <property type="entry name" value="beta-beta-alpha zinc fingers"/>
    <property type="match status" value="1"/>
</dbReference>
<dbReference type="GO" id="GO:0005654">
    <property type="term" value="C:nucleoplasm"/>
    <property type="evidence" value="ECO:0007669"/>
    <property type="project" value="TreeGrafter"/>
</dbReference>
<evidence type="ECO:0000256" key="6">
    <source>
        <dbReference type="ARBA" id="ARBA00023163"/>
    </source>
</evidence>
<dbReference type="EMBL" id="UYWW01005058">
    <property type="protein sequence ID" value="VDM13911.1"/>
    <property type="molecule type" value="Genomic_DNA"/>
</dbReference>
<evidence type="ECO:0000256" key="7">
    <source>
        <dbReference type="ARBA" id="ARBA00023242"/>
    </source>
</evidence>
<keyword evidence="2" id="KW-0479">Metal-binding</keyword>